<name>A0ABD7M538_MICLU</name>
<evidence type="ECO:0000313" key="11">
    <source>
        <dbReference type="Proteomes" id="UP000184253"/>
    </source>
</evidence>
<proteinExistence type="inferred from homology"/>
<evidence type="ECO:0000256" key="2">
    <source>
        <dbReference type="ARBA" id="ARBA00009773"/>
    </source>
</evidence>
<dbReference type="PANTHER" id="PTHR21716">
    <property type="entry name" value="TRANSMEMBRANE PROTEIN"/>
    <property type="match status" value="1"/>
</dbReference>
<evidence type="ECO:0000256" key="8">
    <source>
        <dbReference type="SAM" id="MobiDB-lite"/>
    </source>
</evidence>
<sequence>MSLGPTVASRARRGQAGALTYAERVEEKETASGPDATGVADVRAPAEPEGAEQPPVAGVPVEPVGVAAAPRSHGPAPAGRRRLPRLGSVLRRRRPFLEEDRVDPESVPVDGAEDPAVAAVVVESPVLTGFLLAVGVALAIGVVSVLRTNGQLIVWIAAALFIALGLDPLVRRVESWGAPRWVGVLTAALGLAAVAGAFVALLVPTVIEQSTQLVQDLPAIIDGVMTAEWFVQLDEEFHLQEAVRAQTERLAADGVAVTDLFGGLLGFGQTVLNAVFSVLVVVVLTLYFLSSLPHMKYWAYRLAPRSRRPRIEALSEQITSSVGHYVMGQSFVAALNGAVAFTALAIAGAPFAVLLAAIAAFMAFIPLVGAAIGGTLLTLVSLLTSWQTAAVFAAIYFVYLQIEAYVISPRVMARAVSVPAAVAVIAVIAGGALLGVLGALMAIPLAAALLLLVREVFIPRQDAR</sequence>
<evidence type="ECO:0000256" key="4">
    <source>
        <dbReference type="ARBA" id="ARBA00022475"/>
    </source>
</evidence>
<accession>A0ABD7M538</accession>
<feature type="compositionally biased region" description="Low complexity" evidence="8">
    <location>
        <begin position="45"/>
        <end position="61"/>
    </location>
</feature>
<dbReference type="AlphaFoldDB" id="A0ABD7M538"/>
<gene>
    <name evidence="10" type="ORF">SAMN04487849_101254</name>
</gene>
<feature type="region of interest" description="Disordered" evidence="8">
    <location>
        <begin position="1"/>
        <end position="61"/>
    </location>
</feature>
<comment type="subcellular location">
    <subcellularLocation>
        <location evidence="1">Cell membrane</location>
        <topology evidence="1">Multi-pass membrane protein</topology>
    </subcellularLocation>
</comment>
<evidence type="ECO:0000313" key="10">
    <source>
        <dbReference type="EMBL" id="SHL32081.1"/>
    </source>
</evidence>
<comment type="similarity">
    <text evidence="2">Belongs to the autoinducer-2 exporter (AI-2E) (TC 2.A.86) family.</text>
</comment>
<dbReference type="Pfam" id="PF01594">
    <property type="entry name" value="AI-2E_transport"/>
    <property type="match status" value="1"/>
</dbReference>
<feature type="transmembrane region" description="Helical" evidence="9">
    <location>
        <begin position="152"/>
        <end position="170"/>
    </location>
</feature>
<evidence type="ECO:0000256" key="3">
    <source>
        <dbReference type="ARBA" id="ARBA00022448"/>
    </source>
</evidence>
<evidence type="ECO:0000256" key="7">
    <source>
        <dbReference type="ARBA" id="ARBA00023136"/>
    </source>
</evidence>
<keyword evidence="5 9" id="KW-0812">Transmembrane</keyword>
<dbReference type="GO" id="GO:0005886">
    <property type="term" value="C:plasma membrane"/>
    <property type="evidence" value="ECO:0007669"/>
    <property type="project" value="UniProtKB-SubCell"/>
</dbReference>
<keyword evidence="3" id="KW-0813">Transport</keyword>
<evidence type="ECO:0000256" key="9">
    <source>
        <dbReference type="SAM" id="Phobius"/>
    </source>
</evidence>
<feature type="transmembrane region" description="Helical" evidence="9">
    <location>
        <begin position="337"/>
        <end position="365"/>
    </location>
</feature>
<feature type="transmembrane region" description="Helical" evidence="9">
    <location>
        <begin position="270"/>
        <end position="289"/>
    </location>
</feature>
<protein>
    <submittedName>
        <fullName evidence="10">Predicted PurR-regulated permease PerM</fullName>
    </submittedName>
</protein>
<organism evidence="10 11">
    <name type="scientific">Micrococcus luteus</name>
    <name type="common">Micrococcus lysodeikticus</name>
    <dbReference type="NCBI Taxonomy" id="1270"/>
    <lineage>
        <taxon>Bacteria</taxon>
        <taxon>Bacillati</taxon>
        <taxon>Actinomycetota</taxon>
        <taxon>Actinomycetes</taxon>
        <taxon>Micrococcales</taxon>
        <taxon>Micrococcaceae</taxon>
        <taxon>Micrococcus</taxon>
    </lineage>
</organism>
<reference evidence="10 11" key="1">
    <citation type="submission" date="2016-11" db="EMBL/GenBank/DDBJ databases">
        <authorList>
            <person name="Varghese N."/>
            <person name="Submissions S."/>
        </authorList>
    </citation>
    <scope>NUCLEOTIDE SEQUENCE [LARGE SCALE GENOMIC DNA]</scope>
    <source>
        <strain evidence="10 11">VTM4R57</strain>
    </source>
</reference>
<dbReference type="EMBL" id="FRCE01000001">
    <property type="protein sequence ID" value="SHL32081.1"/>
    <property type="molecule type" value="Genomic_DNA"/>
</dbReference>
<feature type="transmembrane region" description="Helical" evidence="9">
    <location>
        <begin position="436"/>
        <end position="457"/>
    </location>
</feature>
<evidence type="ECO:0000256" key="1">
    <source>
        <dbReference type="ARBA" id="ARBA00004651"/>
    </source>
</evidence>
<dbReference type="InterPro" id="IPR002549">
    <property type="entry name" value="AI-2E-like"/>
</dbReference>
<feature type="transmembrane region" description="Helical" evidence="9">
    <location>
        <begin position="371"/>
        <end position="399"/>
    </location>
</feature>
<keyword evidence="7 9" id="KW-0472">Membrane</keyword>
<feature type="transmembrane region" description="Helical" evidence="9">
    <location>
        <begin position="126"/>
        <end position="146"/>
    </location>
</feature>
<dbReference type="PANTHER" id="PTHR21716:SF53">
    <property type="entry name" value="PERMEASE PERM-RELATED"/>
    <property type="match status" value="1"/>
</dbReference>
<evidence type="ECO:0000256" key="6">
    <source>
        <dbReference type="ARBA" id="ARBA00022989"/>
    </source>
</evidence>
<feature type="transmembrane region" description="Helical" evidence="9">
    <location>
        <begin position="182"/>
        <end position="207"/>
    </location>
</feature>
<keyword evidence="6 9" id="KW-1133">Transmembrane helix</keyword>
<evidence type="ECO:0000256" key="5">
    <source>
        <dbReference type="ARBA" id="ARBA00022692"/>
    </source>
</evidence>
<comment type="caution">
    <text evidence="10">The sequence shown here is derived from an EMBL/GenBank/DDBJ whole genome shotgun (WGS) entry which is preliminary data.</text>
</comment>
<dbReference type="Proteomes" id="UP000184253">
    <property type="component" value="Unassembled WGS sequence"/>
</dbReference>
<keyword evidence="4" id="KW-1003">Cell membrane</keyword>